<accession>A0AAV7SD70</accession>
<name>A0AAV7SD70_PLEWA</name>
<gene>
    <name evidence="1" type="ORF">NDU88_002038</name>
</gene>
<proteinExistence type="predicted"/>
<dbReference type="EMBL" id="JANPWB010000008">
    <property type="protein sequence ID" value="KAJ1161554.1"/>
    <property type="molecule type" value="Genomic_DNA"/>
</dbReference>
<organism evidence="1 2">
    <name type="scientific">Pleurodeles waltl</name>
    <name type="common">Iberian ribbed newt</name>
    <dbReference type="NCBI Taxonomy" id="8319"/>
    <lineage>
        <taxon>Eukaryota</taxon>
        <taxon>Metazoa</taxon>
        <taxon>Chordata</taxon>
        <taxon>Craniata</taxon>
        <taxon>Vertebrata</taxon>
        <taxon>Euteleostomi</taxon>
        <taxon>Amphibia</taxon>
        <taxon>Batrachia</taxon>
        <taxon>Caudata</taxon>
        <taxon>Salamandroidea</taxon>
        <taxon>Salamandridae</taxon>
        <taxon>Pleurodelinae</taxon>
        <taxon>Pleurodeles</taxon>
    </lineage>
</organism>
<dbReference type="Proteomes" id="UP001066276">
    <property type="component" value="Chromosome 4_2"/>
</dbReference>
<reference evidence="1" key="1">
    <citation type="journal article" date="2022" name="bioRxiv">
        <title>Sequencing and chromosome-scale assembly of the giantPleurodeles waltlgenome.</title>
        <authorList>
            <person name="Brown T."/>
            <person name="Elewa A."/>
            <person name="Iarovenko S."/>
            <person name="Subramanian E."/>
            <person name="Araus A.J."/>
            <person name="Petzold A."/>
            <person name="Susuki M."/>
            <person name="Suzuki K.-i.T."/>
            <person name="Hayashi T."/>
            <person name="Toyoda A."/>
            <person name="Oliveira C."/>
            <person name="Osipova E."/>
            <person name="Leigh N.D."/>
            <person name="Simon A."/>
            <person name="Yun M.H."/>
        </authorList>
    </citation>
    <scope>NUCLEOTIDE SEQUENCE</scope>
    <source>
        <strain evidence="1">20211129_DDA</strain>
        <tissue evidence="1">Liver</tissue>
    </source>
</reference>
<comment type="caution">
    <text evidence="1">The sequence shown here is derived from an EMBL/GenBank/DDBJ whole genome shotgun (WGS) entry which is preliminary data.</text>
</comment>
<protein>
    <submittedName>
        <fullName evidence="1">Uncharacterized protein</fullName>
    </submittedName>
</protein>
<evidence type="ECO:0000313" key="2">
    <source>
        <dbReference type="Proteomes" id="UP001066276"/>
    </source>
</evidence>
<evidence type="ECO:0000313" key="1">
    <source>
        <dbReference type="EMBL" id="KAJ1161554.1"/>
    </source>
</evidence>
<dbReference type="AlphaFoldDB" id="A0AAV7SD70"/>
<sequence length="70" mass="7855">MEETPLQRLYDQYYDLVDGGINGLAEFLINGKDQNGLFLRIGILHSVWGPKQTDTNGVLLSELCQPCIVM</sequence>
<keyword evidence="2" id="KW-1185">Reference proteome</keyword>